<dbReference type="EMBL" id="CM000579">
    <property type="protein sequence ID" value="EWG41372.1"/>
    <property type="molecule type" value="Genomic_DNA"/>
</dbReference>
<evidence type="ECO:0000256" key="1">
    <source>
        <dbReference type="ARBA" id="ARBA00022737"/>
    </source>
</evidence>
<dbReference type="InterPro" id="IPR056884">
    <property type="entry name" value="NPHP3-like_N"/>
</dbReference>
<dbReference type="PANTHER" id="PTHR10039:SF5">
    <property type="entry name" value="NACHT DOMAIN-CONTAINING PROTEIN"/>
    <property type="match status" value="1"/>
</dbReference>
<evidence type="ECO:0000313" key="3">
    <source>
        <dbReference type="EMBL" id="EWG41372.1"/>
    </source>
</evidence>
<dbReference type="RefSeq" id="XP_018747563.1">
    <property type="nucleotide sequence ID" value="XM_018904408.1"/>
</dbReference>
<keyword evidence="4" id="KW-1185">Reference proteome</keyword>
<sequence>MHSLQQWQPDVQILAHFFWKVGSPMQSSFKGFLCSLAYQLFALDKRNVIGRLQKHPDWSRKAGPGDWDNNDLQSLVTSLLGLSAKPFCLFIDGLDELMDDDGNKPYECDCVTNQT</sequence>
<dbReference type="PANTHER" id="PTHR10039">
    <property type="entry name" value="AMELOGENIN"/>
    <property type="match status" value="1"/>
</dbReference>
<dbReference type="Pfam" id="PF24883">
    <property type="entry name" value="NPHP3_N"/>
    <property type="match status" value="1"/>
</dbReference>
<evidence type="ECO:0000313" key="4">
    <source>
        <dbReference type="Proteomes" id="UP000009096"/>
    </source>
</evidence>
<dbReference type="GeneID" id="30072160"/>
<evidence type="ECO:0000259" key="2">
    <source>
        <dbReference type="Pfam" id="PF24883"/>
    </source>
</evidence>
<protein>
    <recommendedName>
        <fullName evidence="2">Nephrocystin 3-like N-terminal domain-containing protein</fullName>
    </recommendedName>
</protein>
<feature type="domain" description="Nephrocystin 3-like N-terminal" evidence="2">
    <location>
        <begin position="7"/>
        <end position="100"/>
    </location>
</feature>
<dbReference type="VEuPathDB" id="FungiDB:FVEG_15284"/>
<dbReference type="STRING" id="334819.W7M8Z5"/>
<reference evidence="3 4" key="1">
    <citation type="journal article" date="2010" name="Nature">
        <title>Comparative genomics reveals mobile pathogenicity chromosomes in Fusarium.</title>
        <authorList>
            <person name="Ma L.J."/>
            <person name="van der Does H.C."/>
            <person name="Borkovich K.A."/>
            <person name="Coleman J.J."/>
            <person name="Daboussi M.J."/>
            <person name="Di Pietro A."/>
            <person name="Dufresne M."/>
            <person name="Freitag M."/>
            <person name="Grabherr M."/>
            <person name="Henrissat B."/>
            <person name="Houterman P.M."/>
            <person name="Kang S."/>
            <person name="Shim W.B."/>
            <person name="Woloshuk C."/>
            <person name="Xie X."/>
            <person name="Xu J.R."/>
            <person name="Antoniw J."/>
            <person name="Baker S.E."/>
            <person name="Bluhm B.H."/>
            <person name="Breakspear A."/>
            <person name="Brown D.W."/>
            <person name="Butchko R.A."/>
            <person name="Chapman S."/>
            <person name="Coulson R."/>
            <person name="Coutinho P.M."/>
            <person name="Danchin E.G."/>
            <person name="Diener A."/>
            <person name="Gale L.R."/>
            <person name="Gardiner D.M."/>
            <person name="Goff S."/>
            <person name="Hammond-Kosack K.E."/>
            <person name="Hilburn K."/>
            <person name="Hua-Van A."/>
            <person name="Jonkers W."/>
            <person name="Kazan K."/>
            <person name="Kodira C.D."/>
            <person name="Koehrsen M."/>
            <person name="Kumar L."/>
            <person name="Lee Y.H."/>
            <person name="Li L."/>
            <person name="Manners J.M."/>
            <person name="Miranda-Saavedra D."/>
            <person name="Mukherjee M."/>
            <person name="Park G."/>
            <person name="Park J."/>
            <person name="Park S.Y."/>
            <person name="Proctor R.H."/>
            <person name="Regev A."/>
            <person name="Ruiz-Roldan M.C."/>
            <person name="Sain D."/>
            <person name="Sakthikumar S."/>
            <person name="Sykes S."/>
            <person name="Schwartz D.C."/>
            <person name="Turgeon B.G."/>
            <person name="Wapinski I."/>
            <person name="Yoder O."/>
            <person name="Young S."/>
            <person name="Zeng Q."/>
            <person name="Zhou S."/>
            <person name="Galagan J."/>
            <person name="Cuomo C.A."/>
            <person name="Kistler H.C."/>
            <person name="Rep M."/>
        </authorList>
    </citation>
    <scope>NUCLEOTIDE SEQUENCE [LARGE SCALE GENOMIC DNA]</scope>
    <source>
        <strain evidence="4">M3125 / FGSC 7600</strain>
    </source>
</reference>
<name>W7M8Z5_GIBM7</name>
<dbReference type="AlphaFoldDB" id="W7M8Z5"/>
<gene>
    <name evidence="3" type="ORF">FVEG_15284</name>
</gene>
<proteinExistence type="predicted"/>
<dbReference type="EMBL" id="DS022245">
    <property type="protein sequence ID" value="EWG41372.1"/>
    <property type="molecule type" value="Genomic_DNA"/>
</dbReference>
<keyword evidence="1" id="KW-0677">Repeat</keyword>
<organism evidence="3 4">
    <name type="scientific">Gibberella moniliformis (strain M3125 / FGSC 7600)</name>
    <name type="common">Maize ear and stalk rot fungus</name>
    <name type="synonym">Fusarium verticillioides</name>
    <dbReference type="NCBI Taxonomy" id="334819"/>
    <lineage>
        <taxon>Eukaryota</taxon>
        <taxon>Fungi</taxon>
        <taxon>Dikarya</taxon>
        <taxon>Ascomycota</taxon>
        <taxon>Pezizomycotina</taxon>
        <taxon>Sordariomycetes</taxon>
        <taxon>Hypocreomycetidae</taxon>
        <taxon>Hypocreales</taxon>
        <taxon>Nectriaceae</taxon>
        <taxon>Fusarium</taxon>
        <taxon>Fusarium fujikuroi species complex</taxon>
    </lineage>
</organism>
<dbReference type="KEGG" id="fvr:FVEG_15284"/>
<dbReference type="Proteomes" id="UP000009096">
    <property type="component" value="Chromosome 2"/>
</dbReference>
<accession>W7M8Z5</accession>
<dbReference type="OrthoDB" id="5086500at2759"/>